<accession>A0A2L2X937</accession>
<dbReference type="PANTHER" id="PTHR30385">
    <property type="entry name" value="SIGMA FACTOR F FLAGELLAR"/>
    <property type="match status" value="1"/>
</dbReference>
<dbReference type="PRINTS" id="PR00046">
    <property type="entry name" value="SIGMA70FCT"/>
</dbReference>
<evidence type="ECO:0000259" key="6">
    <source>
        <dbReference type="Pfam" id="PF04545"/>
    </source>
</evidence>
<dbReference type="GO" id="GO:0003677">
    <property type="term" value="F:DNA binding"/>
    <property type="evidence" value="ECO:0007669"/>
    <property type="project" value="UniProtKB-KW"/>
</dbReference>
<evidence type="ECO:0000256" key="1">
    <source>
        <dbReference type="ARBA" id="ARBA00023015"/>
    </source>
</evidence>
<gene>
    <name evidence="7" type="ORF">DCCM_0953</name>
</gene>
<dbReference type="SUPFAM" id="SSF88946">
    <property type="entry name" value="Sigma2 domain of RNA polymerase sigma factors"/>
    <property type="match status" value="1"/>
</dbReference>
<reference evidence="8" key="1">
    <citation type="submission" date="2018-02" db="EMBL/GenBank/DDBJ databases">
        <title>Genome sequence of Desulfocucumis palustris strain NAW-5.</title>
        <authorList>
            <person name="Watanabe M."/>
            <person name="Kojima H."/>
            <person name="Fukui M."/>
        </authorList>
    </citation>
    <scope>NUCLEOTIDE SEQUENCE [LARGE SCALE GENOMIC DNA]</scope>
    <source>
        <strain evidence="8">NAW-5</strain>
    </source>
</reference>
<dbReference type="PANTHER" id="PTHR30385:SF4">
    <property type="entry name" value="RNA POLYMERASE SIGMA-E FACTOR"/>
    <property type="match status" value="1"/>
</dbReference>
<evidence type="ECO:0000256" key="3">
    <source>
        <dbReference type="ARBA" id="ARBA00023125"/>
    </source>
</evidence>
<comment type="caution">
    <text evidence="7">The sequence shown here is derived from an EMBL/GenBank/DDBJ whole genome shotgun (WGS) entry which is preliminary data.</text>
</comment>
<keyword evidence="4" id="KW-0804">Transcription</keyword>
<dbReference type="NCBIfam" id="TIGR02937">
    <property type="entry name" value="sigma70-ECF"/>
    <property type="match status" value="1"/>
</dbReference>
<evidence type="ECO:0000313" key="8">
    <source>
        <dbReference type="Proteomes" id="UP000239549"/>
    </source>
</evidence>
<dbReference type="RefSeq" id="WP_231702649.1">
    <property type="nucleotide sequence ID" value="NZ_BFAV01000045.1"/>
</dbReference>
<evidence type="ECO:0000313" key="7">
    <source>
        <dbReference type="EMBL" id="GBF32757.1"/>
    </source>
</evidence>
<feature type="domain" description="RNA polymerase sigma-70 region 2" evidence="5">
    <location>
        <begin position="36"/>
        <end position="101"/>
    </location>
</feature>
<dbReference type="InterPro" id="IPR014284">
    <property type="entry name" value="RNA_pol_sigma-70_dom"/>
</dbReference>
<organism evidence="7 8">
    <name type="scientific">Desulfocucumis palustris</name>
    <dbReference type="NCBI Taxonomy" id="1898651"/>
    <lineage>
        <taxon>Bacteria</taxon>
        <taxon>Bacillati</taxon>
        <taxon>Bacillota</taxon>
        <taxon>Clostridia</taxon>
        <taxon>Eubacteriales</taxon>
        <taxon>Desulfocucumaceae</taxon>
        <taxon>Desulfocucumis</taxon>
    </lineage>
</organism>
<dbReference type="AlphaFoldDB" id="A0A2L2X937"/>
<proteinExistence type="predicted"/>
<dbReference type="EMBL" id="BFAV01000045">
    <property type="protein sequence ID" value="GBF32757.1"/>
    <property type="molecule type" value="Genomic_DNA"/>
</dbReference>
<dbReference type="InterPro" id="IPR013324">
    <property type="entry name" value="RNA_pol_sigma_r3/r4-like"/>
</dbReference>
<evidence type="ECO:0000259" key="5">
    <source>
        <dbReference type="Pfam" id="PF04542"/>
    </source>
</evidence>
<dbReference type="InterPro" id="IPR013325">
    <property type="entry name" value="RNA_pol_sigma_r2"/>
</dbReference>
<keyword evidence="3" id="KW-0238">DNA-binding</keyword>
<dbReference type="InterPro" id="IPR000943">
    <property type="entry name" value="RNA_pol_sigma70"/>
</dbReference>
<keyword evidence="2" id="KW-0731">Sigma factor</keyword>
<evidence type="ECO:0000256" key="2">
    <source>
        <dbReference type="ARBA" id="ARBA00023082"/>
    </source>
</evidence>
<dbReference type="Pfam" id="PF04545">
    <property type="entry name" value="Sigma70_r4"/>
    <property type="match status" value="1"/>
</dbReference>
<dbReference type="GO" id="GO:0016987">
    <property type="term" value="F:sigma factor activity"/>
    <property type="evidence" value="ECO:0007669"/>
    <property type="project" value="UniProtKB-KW"/>
</dbReference>
<dbReference type="Gene3D" id="1.20.140.160">
    <property type="match status" value="1"/>
</dbReference>
<name>A0A2L2X937_9FIRM</name>
<evidence type="ECO:0000256" key="4">
    <source>
        <dbReference type="ARBA" id="ARBA00023163"/>
    </source>
</evidence>
<feature type="domain" description="RNA polymerase sigma-70 region 4" evidence="6">
    <location>
        <begin position="187"/>
        <end position="236"/>
    </location>
</feature>
<keyword evidence="1" id="KW-0805">Transcription regulation</keyword>
<sequence>MQEVAKLKISGGIPLETAMASYLSCRDQERLLEVVRSGAGLVQHFASFYIPCGPREDAVQAGFEGLLKAAGRYDPARGVSFATYAGHCIMGEIRHYLRKEASYWRPVWAAALQKRVSLVMEEYFRESGDVPTIGQIAGAMNIREQGVLEIMRCGLVSLDEIDISKVHSLRYETFKLPVEDRIALAMALDKLSELQRRVVTLLYYRDMTQSQAADELGLSQRRVSRVLAGALKKLKQILS</sequence>
<protein>
    <submittedName>
        <fullName evidence="7">RNA polymerase sigma factor SigB</fullName>
    </submittedName>
</protein>
<dbReference type="CDD" id="cd06171">
    <property type="entry name" value="Sigma70_r4"/>
    <property type="match status" value="1"/>
</dbReference>
<dbReference type="Pfam" id="PF04542">
    <property type="entry name" value="Sigma70_r2"/>
    <property type="match status" value="1"/>
</dbReference>
<dbReference type="Proteomes" id="UP000239549">
    <property type="component" value="Unassembled WGS sequence"/>
</dbReference>
<keyword evidence="8" id="KW-1185">Reference proteome</keyword>
<dbReference type="InterPro" id="IPR007630">
    <property type="entry name" value="RNA_pol_sigma70_r4"/>
</dbReference>
<dbReference type="GO" id="GO:0006352">
    <property type="term" value="P:DNA-templated transcription initiation"/>
    <property type="evidence" value="ECO:0007669"/>
    <property type="project" value="InterPro"/>
</dbReference>
<dbReference type="Gene3D" id="1.10.1740.10">
    <property type="match status" value="1"/>
</dbReference>
<dbReference type="InterPro" id="IPR007627">
    <property type="entry name" value="RNA_pol_sigma70_r2"/>
</dbReference>
<dbReference type="SUPFAM" id="SSF88659">
    <property type="entry name" value="Sigma3 and sigma4 domains of RNA polymerase sigma factors"/>
    <property type="match status" value="1"/>
</dbReference>